<dbReference type="PROSITE" id="PS51352">
    <property type="entry name" value="THIOREDOXIN_2"/>
    <property type="match status" value="1"/>
</dbReference>
<dbReference type="Pfam" id="PF00578">
    <property type="entry name" value="AhpC-TSA"/>
    <property type="match status" value="1"/>
</dbReference>
<keyword evidence="6" id="KW-1185">Reference proteome</keyword>
<feature type="transmembrane region" description="Helical" evidence="3">
    <location>
        <begin position="9"/>
        <end position="28"/>
    </location>
</feature>
<dbReference type="Pfam" id="PF09865">
    <property type="entry name" value="DUF2092"/>
    <property type="match status" value="1"/>
</dbReference>
<dbReference type="InterPro" id="IPR050553">
    <property type="entry name" value="Thioredoxin_ResA/DsbE_sf"/>
</dbReference>
<dbReference type="PROSITE" id="PS00194">
    <property type="entry name" value="THIOREDOXIN_1"/>
    <property type="match status" value="1"/>
</dbReference>
<dbReference type="EMBL" id="CP036275">
    <property type="protein sequence ID" value="QDU36686.1"/>
    <property type="molecule type" value="Genomic_DNA"/>
</dbReference>
<dbReference type="InterPro" id="IPR019207">
    <property type="entry name" value="DUF2092"/>
</dbReference>
<evidence type="ECO:0000256" key="1">
    <source>
        <dbReference type="ARBA" id="ARBA00023284"/>
    </source>
</evidence>
<dbReference type="InterPro" id="IPR017937">
    <property type="entry name" value="Thioredoxin_CS"/>
</dbReference>
<sequence>MGTGAKRGLIAGVVCLALVICGAILLNLSRPPAATLMPLGQLSGDLPAQSTLETDRQPLQPSGDAQADAQALLDAVQEFSSQVTSFRVRQTRHYTGTFSTNAPIRSVIVGEKPNRLVLRYENWAGALAFVADGGTFCVCSEIDLGPSLPDSQKRYLAGDGPDSMDAILRHVGRLSISPPTHAFPELEMMALLPFTDDVTGFLGSRGWGTVRWIGTEDIDGRTAEHLVCTGRVCRLKAEAGPGPSEPAEPADPDSEPEESKLHLWIDAEGPPLLRKASLNDFMMTYADWALNPVLPPGTFQLPATHDYQQIAFDFPEGGSWVGRRAPELALATLDGERHQLSDARGNVVVLSFWATWCGPCLKELPIVSGIVERFADRDVRLLAVTQETDVEKIHGTLQRLNLEIEAAIDIDQQSSSFGVVGIPHLVVIDRQGEIRAVHVGLTSGLEEELREELERLTQK</sequence>
<dbReference type="CDD" id="cd02966">
    <property type="entry name" value="TlpA_like_family"/>
    <property type="match status" value="1"/>
</dbReference>
<dbReference type="InterPro" id="IPR036249">
    <property type="entry name" value="Thioredoxin-like_sf"/>
</dbReference>
<feature type="compositionally biased region" description="Low complexity" evidence="2">
    <location>
        <begin position="238"/>
        <end position="247"/>
    </location>
</feature>
<proteinExistence type="predicted"/>
<organism evidence="5 6">
    <name type="scientific">Maioricimonas rarisocia</name>
    <dbReference type="NCBI Taxonomy" id="2528026"/>
    <lineage>
        <taxon>Bacteria</taxon>
        <taxon>Pseudomonadati</taxon>
        <taxon>Planctomycetota</taxon>
        <taxon>Planctomycetia</taxon>
        <taxon>Planctomycetales</taxon>
        <taxon>Planctomycetaceae</taxon>
        <taxon>Maioricimonas</taxon>
    </lineage>
</organism>
<dbReference type="RefSeq" id="WP_197444086.1">
    <property type="nucleotide sequence ID" value="NZ_CP036275.1"/>
</dbReference>
<dbReference type="InterPro" id="IPR000866">
    <property type="entry name" value="AhpC/TSA"/>
</dbReference>
<accession>A0A517Z2I9</accession>
<dbReference type="GO" id="GO:0016491">
    <property type="term" value="F:oxidoreductase activity"/>
    <property type="evidence" value="ECO:0007669"/>
    <property type="project" value="InterPro"/>
</dbReference>
<evidence type="ECO:0000259" key="4">
    <source>
        <dbReference type="PROSITE" id="PS51352"/>
    </source>
</evidence>
<keyword evidence="3" id="KW-0812">Transmembrane</keyword>
<keyword evidence="1" id="KW-0676">Redox-active center</keyword>
<dbReference type="SUPFAM" id="SSF52833">
    <property type="entry name" value="Thioredoxin-like"/>
    <property type="match status" value="1"/>
</dbReference>
<keyword evidence="3" id="KW-0472">Membrane</keyword>
<keyword evidence="3" id="KW-1133">Transmembrane helix</keyword>
<gene>
    <name evidence="5" type="primary">resA_2</name>
    <name evidence="5" type="ORF">Mal4_09740</name>
</gene>
<protein>
    <submittedName>
        <fullName evidence="5">Thiol-disulfide oxidoreductase ResA</fullName>
    </submittedName>
</protein>
<evidence type="ECO:0000313" key="6">
    <source>
        <dbReference type="Proteomes" id="UP000320496"/>
    </source>
</evidence>
<dbReference type="Proteomes" id="UP000320496">
    <property type="component" value="Chromosome"/>
</dbReference>
<evidence type="ECO:0000256" key="3">
    <source>
        <dbReference type="SAM" id="Phobius"/>
    </source>
</evidence>
<dbReference type="KEGG" id="mri:Mal4_09740"/>
<dbReference type="Gene3D" id="3.40.30.10">
    <property type="entry name" value="Glutaredoxin"/>
    <property type="match status" value="1"/>
</dbReference>
<feature type="region of interest" description="Disordered" evidence="2">
    <location>
        <begin position="238"/>
        <end position="259"/>
    </location>
</feature>
<evidence type="ECO:0000313" key="5">
    <source>
        <dbReference type="EMBL" id="QDU36686.1"/>
    </source>
</evidence>
<dbReference type="InterPro" id="IPR013766">
    <property type="entry name" value="Thioredoxin_domain"/>
</dbReference>
<feature type="domain" description="Thioredoxin" evidence="4">
    <location>
        <begin position="319"/>
        <end position="458"/>
    </location>
</feature>
<dbReference type="PANTHER" id="PTHR42852">
    <property type="entry name" value="THIOL:DISULFIDE INTERCHANGE PROTEIN DSBE"/>
    <property type="match status" value="1"/>
</dbReference>
<dbReference type="AlphaFoldDB" id="A0A517Z2I9"/>
<dbReference type="GO" id="GO:0016209">
    <property type="term" value="F:antioxidant activity"/>
    <property type="evidence" value="ECO:0007669"/>
    <property type="project" value="InterPro"/>
</dbReference>
<evidence type="ECO:0000256" key="2">
    <source>
        <dbReference type="SAM" id="MobiDB-lite"/>
    </source>
</evidence>
<name>A0A517Z2I9_9PLAN</name>
<reference evidence="5 6" key="1">
    <citation type="submission" date="2019-02" db="EMBL/GenBank/DDBJ databases">
        <title>Deep-cultivation of Planctomycetes and their phenomic and genomic characterization uncovers novel biology.</title>
        <authorList>
            <person name="Wiegand S."/>
            <person name="Jogler M."/>
            <person name="Boedeker C."/>
            <person name="Pinto D."/>
            <person name="Vollmers J."/>
            <person name="Rivas-Marin E."/>
            <person name="Kohn T."/>
            <person name="Peeters S.H."/>
            <person name="Heuer A."/>
            <person name="Rast P."/>
            <person name="Oberbeckmann S."/>
            <person name="Bunk B."/>
            <person name="Jeske O."/>
            <person name="Meyerdierks A."/>
            <person name="Storesund J.E."/>
            <person name="Kallscheuer N."/>
            <person name="Luecker S."/>
            <person name="Lage O.M."/>
            <person name="Pohl T."/>
            <person name="Merkel B.J."/>
            <person name="Hornburger P."/>
            <person name="Mueller R.-W."/>
            <person name="Bruemmer F."/>
            <person name="Labrenz M."/>
            <person name="Spormann A.M."/>
            <person name="Op den Camp H."/>
            <person name="Overmann J."/>
            <person name="Amann R."/>
            <person name="Jetten M.S.M."/>
            <person name="Mascher T."/>
            <person name="Medema M.H."/>
            <person name="Devos D.P."/>
            <person name="Kaster A.-K."/>
            <person name="Ovreas L."/>
            <person name="Rohde M."/>
            <person name="Galperin M.Y."/>
            <person name="Jogler C."/>
        </authorList>
    </citation>
    <scope>NUCLEOTIDE SEQUENCE [LARGE SCALE GENOMIC DNA]</scope>
    <source>
        <strain evidence="5 6">Mal4</strain>
    </source>
</reference>
<dbReference type="PANTHER" id="PTHR42852:SF13">
    <property type="entry name" value="PROTEIN DIPZ"/>
    <property type="match status" value="1"/>
</dbReference>